<dbReference type="HOGENOM" id="CLU_062999_3_2_0"/>
<organism evidence="2">
    <name type="scientific">Candidatus Moduliflexus flocculans</name>
    <dbReference type="NCBI Taxonomy" id="1499966"/>
    <lineage>
        <taxon>Bacteria</taxon>
        <taxon>Candidatus Moduliflexota</taxon>
        <taxon>Candidatus Moduliflexia</taxon>
        <taxon>Candidatus Moduliflexales</taxon>
        <taxon>Candidatus Moduliflexaceae</taxon>
    </lineage>
</organism>
<dbReference type="AlphaFoldDB" id="A0A081BS50"/>
<dbReference type="Pfam" id="PF01695">
    <property type="entry name" value="IstB_IS21"/>
    <property type="match status" value="1"/>
</dbReference>
<feature type="domain" description="IstB-like ATP-binding" evidence="1">
    <location>
        <begin position="86"/>
        <end position="193"/>
    </location>
</feature>
<dbReference type="PANTHER" id="PTHR30050:SF4">
    <property type="entry name" value="ATP-BINDING PROTEIN RV3427C IN INSERTION SEQUENCE-RELATED"/>
    <property type="match status" value="1"/>
</dbReference>
<dbReference type="GO" id="GO:0006260">
    <property type="term" value="P:DNA replication"/>
    <property type="evidence" value="ECO:0007669"/>
    <property type="project" value="TreeGrafter"/>
</dbReference>
<gene>
    <name evidence="2" type="ORF">U14_05510</name>
</gene>
<dbReference type="PANTHER" id="PTHR30050">
    <property type="entry name" value="CHROMOSOMAL REPLICATION INITIATOR PROTEIN DNAA"/>
    <property type="match status" value="1"/>
</dbReference>
<dbReference type="GO" id="GO:0005524">
    <property type="term" value="F:ATP binding"/>
    <property type="evidence" value="ECO:0007669"/>
    <property type="project" value="InterPro"/>
</dbReference>
<reference evidence="2" key="1">
    <citation type="journal article" date="2015" name="PeerJ">
        <title>First genomic representation of candidate bacterial phylum KSB3 points to enhanced environmental sensing as a trigger of wastewater bulking.</title>
        <authorList>
            <person name="Sekiguchi Y."/>
            <person name="Ohashi A."/>
            <person name="Parks D.H."/>
            <person name="Yamauchi T."/>
            <person name="Tyson G.W."/>
            <person name="Hugenholtz P."/>
        </authorList>
    </citation>
    <scope>NUCLEOTIDE SEQUENCE [LARGE SCALE GENOMIC DNA]</scope>
</reference>
<dbReference type="CDD" id="cd00009">
    <property type="entry name" value="AAA"/>
    <property type="match status" value="1"/>
</dbReference>
<sequence>MAEGVCEFCRGTGWRLKEQNSIVVAERCSCVRSREKVTLVQQARIPRRYEDCTFDNFLLPMCTDSQRVAKQIVDCFVRSYPAVATTGFLLMGPPGSGKTHLAVAAIKFLIQEKKVGCLFYDFRELLKMLQSSYSKDAEFSEMSVLHPVLRTEVLLLDELGAKKMTPWLEDILSYILNYRYNEKLSTFITTNWMDEELLDTSRASNHAKEETLDVRIGERLRSRLYEMCETIQIHPSSLDYRKILHARNKTRNLAGL</sequence>
<dbReference type="STRING" id="1499966.U14_05510"/>
<evidence type="ECO:0000259" key="1">
    <source>
        <dbReference type="Pfam" id="PF01695"/>
    </source>
</evidence>
<name>A0A081BS50_9BACT</name>
<dbReference type="SUPFAM" id="SSF52540">
    <property type="entry name" value="P-loop containing nucleoside triphosphate hydrolases"/>
    <property type="match status" value="1"/>
</dbReference>
<dbReference type="InterPro" id="IPR002611">
    <property type="entry name" value="IstB_ATP-bd"/>
</dbReference>
<evidence type="ECO:0000313" key="3">
    <source>
        <dbReference type="Proteomes" id="UP000030700"/>
    </source>
</evidence>
<dbReference type="InterPro" id="IPR027417">
    <property type="entry name" value="P-loop_NTPase"/>
</dbReference>
<dbReference type="EMBL" id="DF820461">
    <property type="protein sequence ID" value="GAK54231.1"/>
    <property type="molecule type" value="Genomic_DNA"/>
</dbReference>
<proteinExistence type="predicted"/>
<keyword evidence="3" id="KW-1185">Reference proteome</keyword>
<dbReference type="Gene3D" id="3.40.50.300">
    <property type="entry name" value="P-loop containing nucleotide triphosphate hydrolases"/>
    <property type="match status" value="1"/>
</dbReference>
<protein>
    <submittedName>
        <fullName evidence="2">Primosomal protein dnaI</fullName>
    </submittedName>
</protein>
<evidence type="ECO:0000313" key="2">
    <source>
        <dbReference type="EMBL" id="GAK54231.1"/>
    </source>
</evidence>
<dbReference type="Proteomes" id="UP000030700">
    <property type="component" value="Unassembled WGS sequence"/>
</dbReference>
<accession>A0A081BS50</accession>